<dbReference type="PANTHER" id="PTHR47990">
    <property type="entry name" value="2-OXOGLUTARATE (2OG) AND FE(II)-DEPENDENT OXYGENASE SUPERFAMILY PROTEIN-RELATED"/>
    <property type="match status" value="1"/>
</dbReference>
<accession>A0AAW1SP03</accession>
<evidence type="ECO:0000313" key="3">
    <source>
        <dbReference type="EMBL" id="KAK9851352.1"/>
    </source>
</evidence>
<dbReference type="Pfam" id="PF03171">
    <property type="entry name" value="2OG-FeII_Oxy"/>
    <property type="match status" value="1"/>
</dbReference>
<organism evidence="3 4">
    <name type="scientific">Apatococcus fuscideae</name>
    <dbReference type="NCBI Taxonomy" id="2026836"/>
    <lineage>
        <taxon>Eukaryota</taxon>
        <taxon>Viridiplantae</taxon>
        <taxon>Chlorophyta</taxon>
        <taxon>core chlorophytes</taxon>
        <taxon>Trebouxiophyceae</taxon>
        <taxon>Chlorellales</taxon>
        <taxon>Chlorellaceae</taxon>
        <taxon>Apatococcus</taxon>
    </lineage>
</organism>
<sequence>MKGLRDAKASAMGPPVIDLSNFEQRKGDIRQQLMDAATVTGFFYITGHGIPEELISSAWKTSEKFFQQPEAAKQALPKVDWAKAEVIGFERNNLTDGTIHESMMTSYEVHDRMKAAWPSEKMVPGFRKTTLEFMTSMQPVVQQILSCFAEALGFPSDFFNETIDVSTTDNRSFLQYHKYPSLEGIKWKPGTNRITAHTDESLITLLYTSPSSVGLELAAGSDGAAVEGVSDGLHKVENWTQCPPLPGCITVNIGDPLQLWSDGLLKSNFHRVRMPYPHEPQ</sequence>
<feature type="domain" description="Isopenicillin N synthase-like Fe(2+) 2OG dioxygenase" evidence="1">
    <location>
        <begin position="189"/>
        <end position="274"/>
    </location>
</feature>
<evidence type="ECO:0000259" key="1">
    <source>
        <dbReference type="Pfam" id="PF03171"/>
    </source>
</evidence>
<dbReference type="AlphaFoldDB" id="A0AAW1SP03"/>
<evidence type="ECO:0000259" key="2">
    <source>
        <dbReference type="Pfam" id="PF14226"/>
    </source>
</evidence>
<comment type="caution">
    <text evidence="3">The sequence shown here is derived from an EMBL/GenBank/DDBJ whole genome shotgun (WGS) entry which is preliminary data.</text>
</comment>
<dbReference type="InterPro" id="IPR050231">
    <property type="entry name" value="Iron_ascorbate_oxido_reductase"/>
</dbReference>
<dbReference type="Proteomes" id="UP001485043">
    <property type="component" value="Unassembled WGS sequence"/>
</dbReference>
<dbReference type="InterPro" id="IPR026992">
    <property type="entry name" value="DIOX_N"/>
</dbReference>
<proteinExistence type="predicted"/>
<dbReference type="Gene3D" id="2.60.120.330">
    <property type="entry name" value="B-lactam Antibiotic, Isopenicillin N Synthase, Chain"/>
    <property type="match status" value="1"/>
</dbReference>
<dbReference type="InterPro" id="IPR044861">
    <property type="entry name" value="IPNS-like_FE2OG_OXY"/>
</dbReference>
<evidence type="ECO:0000313" key="4">
    <source>
        <dbReference type="Proteomes" id="UP001485043"/>
    </source>
</evidence>
<evidence type="ECO:0008006" key="5">
    <source>
        <dbReference type="Google" id="ProtNLM"/>
    </source>
</evidence>
<feature type="non-terminal residue" evidence="3">
    <location>
        <position position="281"/>
    </location>
</feature>
<gene>
    <name evidence="3" type="ORF">WJX84_007124</name>
</gene>
<name>A0AAW1SP03_9CHLO</name>
<dbReference type="InterPro" id="IPR027443">
    <property type="entry name" value="IPNS-like_sf"/>
</dbReference>
<dbReference type="SUPFAM" id="SSF51197">
    <property type="entry name" value="Clavaminate synthase-like"/>
    <property type="match status" value="1"/>
</dbReference>
<reference evidence="3 4" key="1">
    <citation type="journal article" date="2024" name="Nat. Commun.">
        <title>Phylogenomics reveals the evolutionary origins of lichenization in chlorophyte algae.</title>
        <authorList>
            <person name="Puginier C."/>
            <person name="Libourel C."/>
            <person name="Otte J."/>
            <person name="Skaloud P."/>
            <person name="Haon M."/>
            <person name="Grisel S."/>
            <person name="Petersen M."/>
            <person name="Berrin J.G."/>
            <person name="Delaux P.M."/>
            <person name="Dal Grande F."/>
            <person name="Keller J."/>
        </authorList>
    </citation>
    <scope>NUCLEOTIDE SEQUENCE [LARGE SCALE GENOMIC DNA]</scope>
    <source>
        <strain evidence="3 4">SAG 2523</strain>
    </source>
</reference>
<feature type="domain" description="Non-haem dioxygenase N-terminal" evidence="2">
    <location>
        <begin position="15"/>
        <end position="88"/>
    </location>
</feature>
<dbReference type="Pfam" id="PF14226">
    <property type="entry name" value="DIOX_N"/>
    <property type="match status" value="1"/>
</dbReference>
<dbReference type="EMBL" id="JALJOV010001245">
    <property type="protein sequence ID" value="KAK9851352.1"/>
    <property type="molecule type" value="Genomic_DNA"/>
</dbReference>
<protein>
    <recommendedName>
        <fullName evidence="5">Fe2OG dioxygenase domain-containing protein</fullName>
    </recommendedName>
</protein>
<keyword evidence="4" id="KW-1185">Reference proteome</keyword>